<organism evidence="2 3">
    <name type="scientific">Ascobolus immersus RN42</name>
    <dbReference type="NCBI Taxonomy" id="1160509"/>
    <lineage>
        <taxon>Eukaryota</taxon>
        <taxon>Fungi</taxon>
        <taxon>Dikarya</taxon>
        <taxon>Ascomycota</taxon>
        <taxon>Pezizomycotina</taxon>
        <taxon>Pezizomycetes</taxon>
        <taxon>Pezizales</taxon>
        <taxon>Ascobolaceae</taxon>
        <taxon>Ascobolus</taxon>
    </lineage>
</organism>
<feature type="compositionally biased region" description="Low complexity" evidence="1">
    <location>
        <begin position="53"/>
        <end position="65"/>
    </location>
</feature>
<sequence>MSKTSKKEPVPDSWEDDSESESEAAPPPQRKKEPTPPPAKSVPLEVDLPPFLPSTGSGPPESSSRPPDRRPVKSAATAQRLIAGALGVRVRPTAEQREYEKAIREKEKKKREEERERKKAEEAKPKESWGFDS</sequence>
<gene>
    <name evidence="2" type="ORF">BJ508DRAFT_411438</name>
</gene>
<feature type="region of interest" description="Disordered" evidence="1">
    <location>
        <begin position="1"/>
        <end position="133"/>
    </location>
</feature>
<keyword evidence="3" id="KW-1185">Reference proteome</keyword>
<evidence type="ECO:0000313" key="3">
    <source>
        <dbReference type="Proteomes" id="UP000275078"/>
    </source>
</evidence>
<protein>
    <submittedName>
        <fullName evidence="2">Uncharacterized protein</fullName>
    </submittedName>
</protein>
<reference evidence="2 3" key="1">
    <citation type="journal article" date="2018" name="Nat. Ecol. Evol.">
        <title>Pezizomycetes genomes reveal the molecular basis of ectomycorrhizal truffle lifestyle.</title>
        <authorList>
            <person name="Murat C."/>
            <person name="Payen T."/>
            <person name="Noel B."/>
            <person name="Kuo A."/>
            <person name="Morin E."/>
            <person name="Chen J."/>
            <person name="Kohler A."/>
            <person name="Krizsan K."/>
            <person name="Balestrini R."/>
            <person name="Da Silva C."/>
            <person name="Montanini B."/>
            <person name="Hainaut M."/>
            <person name="Levati E."/>
            <person name="Barry K.W."/>
            <person name="Belfiori B."/>
            <person name="Cichocki N."/>
            <person name="Clum A."/>
            <person name="Dockter R.B."/>
            <person name="Fauchery L."/>
            <person name="Guy J."/>
            <person name="Iotti M."/>
            <person name="Le Tacon F."/>
            <person name="Lindquist E.A."/>
            <person name="Lipzen A."/>
            <person name="Malagnac F."/>
            <person name="Mello A."/>
            <person name="Molinier V."/>
            <person name="Miyauchi S."/>
            <person name="Poulain J."/>
            <person name="Riccioni C."/>
            <person name="Rubini A."/>
            <person name="Sitrit Y."/>
            <person name="Splivallo R."/>
            <person name="Traeger S."/>
            <person name="Wang M."/>
            <person name="Zifcakova L."/>
            <person name="Wipf D."/>
            <person name="Zambonelli A."/>
            <person name="Paolocci F."/>
            <person name="Nowrousian M."/>
            <person name="Ottonello S."/>
            <person name="Baldrian P."/>
            <person name="Spatafora J.W."/>
            <person name="Henrissat B."/>
            <person name="Nagy L.G."/>
            <person name="Aury J.M."/>
            <person name="Wincker P."/>
            <person name="Grigoriev I.V."/>
            <person name="Bonfante P."/>
            <person name="Martin F.M."/>
        </authorList>
    </citation>
    <scope>NUCLEOTIDE SEQUENCE [LARGE SCALE GENOMIC DNA]</scope>
    <source>
        <strain evidence="2 3">RN42</strain>
    </source>
</reference>
<feature type="compositionally biased region" description="Acidic residues" evidence="1">
    <location>
        <begin position="13"/>
        <end position="22"/>
    </location>
</feature>
<feature type="compositionally biased region" description="Basic and acidic residues" evidence="1">
    <location>
        <begin position="1"/>
        <end position="10"/>
    </location>
</feature>
<dbReference type="AlphaFoldDB" id="A0A3N4IJD9"/>
<evidence type="ECO:0000256" key="1">
    <source>
        <dbReference type="SAM" id="MobiDB-lite"/>
    </source>
</evidence>
<feature type="compositionally biased region" description="Basic and acidic residues" evidence="1">
    <location>
        <begin position="92"/>
        <end position="133"/>
    </location>
</feature>
<dbReference type="EMBL" id="ML119650">
    <property type="protein sequence ID" value="RPA86262.1"/>
    <property type="molecule type" value="Genomic_DNA"/>
</dbReference>
<evidence type="ECO:0000313" key="2">
    <source>
        <dbReference type="EMBL" id="RPA86262.1"/>
    </source>
</evidence>
<accession>A0A3N4IJD9</accession>
<name>A0A3N4IJD9_ASCIM</name>
<proteinExistence type="predicted"/>
<dbReference type="Proteomes" id="UP000275078">
    <property type="component" value="Unassembled WGS sequence"/>
</dbReference>